<organism evidence="2">
    <name type="scientific">Nothobranchius kadleci</name>
    <name type="common">African annual killifish</name>
    <dbReference type="NCBI Taxonomy" id="1051664"/>
    <lineage>
        <taxon>Eukaryota</taxon>
        <taxon>Metazoa</taxon>
        <taxon>Chordata</taxon>
        <taxon>Craniata</taxon>
        <taxon>Vertebrata</taxon>
        <taxon>Euteleostomi</taxon>
        <taxon>Actinopterygii</taxon>
        <taxon>Neopterygii</taxon>
        <taxon>Teleostei</taxon>
        <taxon>Neoteleostei</taxon>
        <taxon>Acanthomorphata</taxon>
        <taxon>Ovalentaria</taxon>
        <taxon>Atherinomorphae</taxon>
        <taxon>Cyprinodontiformes</taxon>
        <taxon>Nothobranchiidae</taxon>
        <taxon>Nothobranchius</taxon>
    </lineage>
</organism>
<evidence type="ECO:0000256" key="1">
    <source>
        <dbReference type="SAM" id="MobiDB-lite"/>
    </source>
</evidence>
<dbReference type="PANTHER" id="PTHR31025">
    <property type="entry name" value="SI:CH211-196P9.1-RELATED"/>
    <property type="match status" value="1"/>
</dbReference>
<evidence type="ECO:0000313" key="2">
    <source>
        <dbReference type="EMBL" id="SBP82841.1"/>
    </source>
</evidence>
<reference evidence="2" key="2">
    <citation type="submission" date="2016-06" db="EMBL/GenBank/DDBJ databases">
        <title>The genome of a short-lived fish provides insights into sex chromosome evolution and the genetic control of aging.</title>
        <authorList>
            <person name="Reichwald K."/>
            <person name="Felder M."/>
            <person name="Petzold A."/>
            <person name="Koch P."/>
            <person name="Groth M."/>
            <person name="Platzer M."/>
        </authorList>
    </citation>
    <scope>NUCLEOTIDE SEQUENCE</scope>
    <source>
        <tissue evidence="2">Brain</tissue>
    </source>
</reference>
<protein>
    <submittedName>
        <fullName evidence="2">Uncharacterized protein</fullName>
    </submittedName>
</protein>
<gene>
    <name evidence="2" type="primary">CR388087.1</name>
</gene>
<feature type="region of interest" description="Disordered" evidence="1">
    <location>
        <begin position="109"/>
        <end position="131"/>
    </location>
</feature>
<name>A0A1A8CVX4_NOTKA</name>
<dbReference type="EMBL" id="HADZ01018900">
    <property type="protein sequence ID" value="SBP82841.1"/>
    <property type="molecule type" value="Transcribed_RNA"/>
</dbReference>
<reference evidence="2" key="1">
    <citation type="submission" date="2016-05" db="EMBL/GenBank/DDBJ databases">
        <authorList>
            <person name="Lavstsen T."/>
            <person name="Jespersen J.S."/>
        </authorList>
    </citation>
    <scope>NUCLEOTIDE SEQUENCE</scope>
    <source>
        <tissue evidence="2">Brain</tissue>
    </source>
</reference>
<dbReference type="PANTHER" id="PTHR31025:SF30">
    <property type="entry name" value="SI:DKEY-15H8.17"/>
    <property type="match status" value="1"/>
</dbReference>
<feature type="compositionally biased region" description="Low complexity" evidence="1">
    <location>
        <begin position="109"/>
        <end position="126"/>
    </location>
</feature>
<sequence>AAAPGSTGNSSRPKFHCVPKLHERQMSSLHDAIKEIILKTLPSLCEDIQESIISTLENCGAESVEDLKYIQQDDIKDLLPVIQQRKLLEKFKQETDIVTLDLEIISSPSTVSPFSSPSTSSTSSVSLHTSAKQPPHVPCRYDAQNISQSWPETFQVPWEKMPLEIQTAISEGKRPPPDKRRQMIRILADEVQKYEANPTRSQCLTICQKISRQYLDTFADMTPSGKVIAGGYSSLLSQLKTRLENVNRSGKFRRFRSSGPSGMAGVKRGPTDTYGCTRFQPELPPEETDDTVEEKRQRLQSTHSKYGIHGEDRPEVTDLMNTTFSLQRKHINRIPAPSLADLQTSWPYLFTQRGIFSHFELLTDVAILRALELSIEECGNAIVEYFRTKVKTADVQKILAQEATDDLTFLVVQLLMAHFKESPDGLILTTDEFATAADVETSLSLPASPRLILRGNEQKLSGWMVSAEGHVIFEGVLPTFSTGLAAVFATFYIFNLQYQDEAAKTLEFVQRDIDPSVTDDEGTNRLSLKADRTDVEHSYGETEDSLSTLRKPEYESSDGFGLEIATSLLRDVEQSVFYEEDSGSQTSLSVAHEDAEPLTEKSFFFFSLFLFYFIYRVLSGCGANRIDV</sequence>
<proteinExistence type="predicted"/>
<dbReference type="AlphaFoldDB" id="A0A1A8CVX4"/>
<feature type="non-terminal residue" evidence="2">
    <location>
        <position position="1"/>
    </location>
</feature>
<accession>A0A1A8CVX4</accession>